<feature type="transmembrane region" description="Helical" evidence="1">
    <location>
        <begin position="88"/>
        <end position="109"/>
    </location>
</feature>
<keyword evidence="1" id="KW-0472">Membrane</keyword>
<sequence length="403" mass="42481">MSRFPVLFTGGYRVFFLAAGLFAVLAMLVWEGYLAIHAAGGMVNDLPFAPAPHLWHAHEMIFGYGSAAIAGFLLTAAPNWTNTRTAPVPFFAIASALWLAGRVAIWWSGSLPAPVVALADLAFLPVVGGSVAALLLKRFKPRQFIIVAVIGLIWVGNLLVHLEWMGWTDDSAAAGLRVGLLSIVALITILGGRVTPAFTRNAMIRTGREDGLPATPMPLAVVSIAGALLVPLSLIFGLEPVAAIAALLAGGAGLARLALWRGGWTVRQPILWTLHLSYGLNALGLLLFGAALLGYGSEIAALHVLGIGGVGGMTMSVMSRAALGHSGRALVAPTPVALAYAVIPAATVLRFVASAFPELYFPGILISGGLWIFAFTLYVAALWPVFWGERQRPTPADRQEART</sequence>
<dbReference type="Proteomes" id="UP000316030">
    <property type="component" value="Unassembled WGS sequence"/>
</dbReference>
<feature type="transmembrane region" description="Helical" evidence="1">
    <location>
        <begin position="241"/>
        <end position="259"/>
    </location>
</feature>
<feature type="transmembrane region" description="Helical" evidence="1">
    <location>
        <begin position="56"/>
        <end position="76"/>
    </location>
</feature>
<organism evidence="2 3">
    <name type="scientific">Thalassovita litoralis</name>
    <dbReference type="NCBI Taxonomy" id="1010611"/>
    <lineage>
        <taxon>Bacteria</taxon>
        <taxon>Pseudomonadati</taxon>
        <taxon>Pseudomonadota</taxon>
        <taxon>Alphaproteobacteria</taxon>
        <taxon>Rhodobacterales</taxon>
        <taxon>Roseobacteraceae</taxon>
        <taxon>Thalassovita</taxon>
    </lineage>
</organism>
<feature type="transmembrane region" description="Helical" evidence="1">
    <location>
        <begin position="143"/>
        <end position="162"/>
    </location>
</feature>
<evidence type="ECO:0000313" key="3">
    <source>
        <dbReference type="Proteomes" id="UP000316030"/>
    </source>
</evidence>
<keyword evidence="1" id="KW-0812">Transmembrane</keyword>
<evidence type="ECO:0000313" key="2">
    <source>
        <dbReference type="EMBL" id="SMO32709.1"/>
    </source>
</evidence>
<keyword evidence="3" id="KW-1185">Reference proteome</keyword>
<reference evidence="2 3" key="1">
    <citation type="submission" date="2017-05" db="EMBL/GenBank/DDBJ databases">
        <authorList>
            <person name="Varghese N."/>
            <person name="Submissions S."/>
        </authorList>
    </citation>
    <scope>NUCLEOTIDE SEQUENCE [LARGE SCALE GENOMIC DNA]</scope>
    <source>
        <strain evidence="2 3">DSM 29506</strain>
    </source>
</reference>
<dbReference type="Pfam" id="PF05940">
    <property type="entry name" value="NnrS"/>
    <property type="match status" value="1"/>
</dbReference>
<accession>A0A521AD24</accession>
<feature type="transmembrane region" description="Helical" evidence="1">
    <location>
        <begin position="359"/>
        <end position="383"/>
    </location>
</feature>
<keyword evidence="1" id="KW-1133">Transmembrane helix</keyword>
<feature type="transmembrane region" description="Helical" evidence="1">
    <location>
        <begin position="271"/>
        <end position="293"/>
    </location>
</feature>
<dbReference type="RefSeq" id="WP_142491393.1">
    <property type="nucleotide sequence ID" value="NZ_FXTO01000001.1"/>
</dbReference>
<dbReference type="AlphaFoldDB" id="A0A521AD24"/>
<feature type="transmembrane region" description="Helical" evidence="1">
    <location>
        <begin position="115"/>
        <end position="136"/>
    </location>
</feature>
<dbReference type="InterPro" id="IPR010266">
    <property type="entry name" value="NnrS"/>
</dbReference>
<name>A0A521AD24_9RHOB</name>
<feature type="transmembrane region" description="Helical" evidence="1">
    <location>
        <begin position="174"/>
        <end position="195"/>
    </location>
</feature>
<feature type="transmembrane region" description="Helical" evidence="1">
    <location>
        <begin position="330"/>
        <end position="353"/>
    </location>
</feature>
<feature type="transmembrane region" description="Helical" evidence="1">
    <location>
        <begin position="299"/>
        <end position="318"/>
    </location>
</feature>
<feature type="transmembrane region" description="Helical" evidence="1">
    <location>
        <begin position="216"/>
        <end position="235"/>
    </location>
</feature>
<proteinExistence type="predicted"/>
<dbReference type="OrthoDB" id="9770040at2"/>
<protein>
    <submittedName>
        <fullName evidence="2">Uncharacterized protein involved in response to NO</fullName>
    </submittedName>
</protein>
<dbReference type="EMBL" id="FXTO01000001">
    <property type="protein sequence ID" value="SMO32709.1"/>
    <property type="molecule type" value="Genomic_DNA"/>
</dbReference>
<feature type="transmembrane region" description="Helical" evidence="1">
    <location>
        <begin position="12"/>
        <end position="36"/>
    </location>
</feature>
<evidence type="ECO:0000256" key="1">
    <source>
        <dbReference type="SAM" id="Phobius"/>
    </source>
</evidence>
<gene>
    <name evidence="2" type="ORF">SAMN06265173_10171</name>
</gene>